<comment type="caution">
    <text evidence="1">The sequence shown here is derived from an EMBL/GenBank/DDBJ whole genome shotgun (WGS) entry which is preliminary data.</text>
</comment>
<gene>
    <name evidence="1" type="ORF">OSB04_010335</name>
</gene>
<dbReference type="AlphaFoldDB" id="A0AA38TKJ5"/>
<protein>
    <submittedName>
        <fullName evidence="1">Uncharacterized protein</fullName>
    </submittedName>
</protein>
<name>A0AA38TKJ5_9ASTR</name>
<dbReference type="EMBL" id="JARYMX010000003">
    <property type="protein sequence ID" value="KAJ9555721.1"/>
    <property type="molecule type" value="Genomic_DNA"/>
</dbReference>
<organism evidence="1 2">
    <name type="scientific">Centaurea solstitialis</name>
    <name type="common">yellow star-thistle</name>
    <dbReference type="NCBI Taxonomy" id="347529"/>
    <lineage>
        <taxon>Eukaryota</taxon>
        <taxon>Viridiplantae</taxon>
        <taxon>Streptophyta</taxon>
        <taxon>Embryophyta</taxon>
        <taxon>Tracheophyta</taxon>
        <taxon>Spermatophyta</taxon>
        <taxon>Magnoliopsida</taxon>
        <taxon>eudicotyledons</taxon>
        <taxon>Gunneridae</taxon>
        <taxon>Pentapetalae</taxon>
        <taxon>asterids</taxon>
        <taxon>campanulids</taxon>
        <taxon>Asterales</taxon>
        <taxon>Asteraceae</taxon>
        <taxon>Carduoideae</taxon>
        <taxon>Cardueae</taxon>
        <taxon>Centaureinae</taxon>
        <taxon>Centaurea</taxon>
    </lineage>
</organism>
<dbReference type="Proteomes" id="UP001172457">
    <property type="component" value="Chromosome 3"/>
</dbReference>
<evidence type="ECO:0000313" key="1">
    <source>
        <dbReference type="EMBL" id="KAJ9555721.1"/>
    </source>
</evidence>
<sequence length="158" mass="18264">MVSQVWIRDHVASSSSSQDARLWLKLTGHVGRTFLEDGDFDSLDGYETAYDRLPMKLDNTIVGKTLESYQPNTYTGDLDYVFQFYWDHHQARDNSVLVDHLLLTLKVCLPSFKLASAIDFGEQMDILYVINSPRNRKQIHKDVPRKQTIIEKRETING</sequence>
<keyword evidence="2" id="KW-1185">Reference proteome</keyword>
<accession>A0AA38TKJ5</accession>
<reference evidence="1" key="1">
    <citation type="submission" date="2023-03" db="EMBL/GenBank/DDBJ databases">
        <title>Chromosome-scale reference genome and RAD-based genetic map of yellow starthistle (Centaurea solstitialis) reveal putative structural variation and QTLs associated with invader traits.</title>
        <authorList>
            <person name="Reatini B."/>
            <person name="Cang F.A."/>
            <person name="Jiang Q."/>
            <person name="Mckibben M.T.W."/>
            <person name="Barker M.S."/>
            <person name="Rieseberg L.H."/>
            <person name="Dlugosch K.M."/>
        </authorList>
    </citation>
    <scope>NUCLEOTIDE SEQUENCE</scope>
    <source>
        <strain evidence="1">CAN-66</strain>
        <tissue evidence="1">Leaf</tissue>
    </source>
</reference>
<evidence type="ECO:0000313" key="2">
    <source>
        <dbReference type="Proteomes" id="UP001172457"/>
    </source>
</evidence>
<proteinExistence type="predicted"/>